<feature type="non-terminal residue" evidence="2">
    <location>
        <position position="94"/>
    </location>
</feature>
<evidence type="ECO:0000256" key="1">
    <source>
        <dbReference type="SAM" id="Phobius"/>
    </source>
</evidence>
<gene>
    <name evidence="2" type="ORF">NIES593_12610</name>
</gene>
<dbReference type="STRING" id="1921803.NIES593_12610"/>
<keyword evidence="1" id="KW-0472">Membrane</keyword>
<comment type="caution">
    <text evidence="2">The sequence shown here is derived from an EMBL/GenBank/DDBJ whole genome shotgun (WGS) entry which is preliminary data.</text>
</comment>
<dbReference type="Proteomes" id="UP000186868">
    <property type="component" value="Unassembled WGS sequence"/>
</dbReference>
<reference evidence="2 3" key="1">
    <citation type="submission" date="2016-11" db="EMBL/GenBank/DDBJ databases">
        <title>Draft Genome Sequences of Nine Cyanobacterial Strains from Diverse Habitats.</title>
        <authorList>
            <person name="Zhu T."/>
            <person name="Hou S."/>
            <person name="Lu X."/>
            <person name="Hess W.R."/>
        </authorList>
    </citation>
    <scope>NUCLEOTIDE SEQUENCE [LARGE SCALE GENOMIC DNA]</scope>
    <source>
        <strain evidence="2 3">NIES-593</strain>
    </source>
</reference>
<dbReference type="AlphaFoldDB" id="A0A1U7HFD7"/>
<protein>
    <submittedName>
        <fullName evidence="2">Uncharacterized protein</fullName>
    </submittedName>
</protein>
<accession>A0A1U7HFD7</accession>
<organism evidence="2 3">
    <name type="scientific">Hydrococcus rivularis NIES-593</name>
    <dbReference type="NCBI Taxonomy" id="1921803"/>
    <lineage>
        <taxon>Bacteria</taxon>
        <taxon>Bacillati</taxon>
        <taxon>Cyanobacteriota</taxon>
        <taxon>Cyanophyceae</taxon>
        <taxon>Pleurocapsales</taxon>
        <taxon>Hydrococcaceae</taxon>
        <taxon>Hydrococcus</taxon>
    </lineage>
</organism>
<sequence length="94" mass="10622">MKIINRGSYLAIAIVLALGCFIFILFQPIRSALTMPNSAIRSSERAEIAQKPDLGQHFQELEVEGSILIYDLNSDRGASHFLIKQKYLNSYLHL</sequence>
<dbReference type="EMBL" id="MRCB01000014">
    <property type="protein sequence ID" value="OKH22312.1"/>
    <property type="molecule type" value="Genomic_DNA"/>
</dbReference>
<proteinExistence type="predicted"/>
<dbReference type="PROSITE" id="PS51257">
    <property type="entry name" value="PROKAR_LIPOPROTEIN"/>
    <property type="match status" value="1"/>
</dbReference>
<keyword evidence="1" id="KW-1133">Transmembrane helix</keyword>
<keyword evidence="3" id="KW-1185">Reference proteome</keyword>
<keyword evidence="1" id="KW-0812">Transmembrane</keyword>
<evidence type="ECO:0000313" key="2">
    <source>
        <dbReference type="EMBL" id="OKH22312.1"/>
    </source>
</evidence>
<feature type="transmembrane region" description="Helical" evidence="1">
    <location>
        <begin position="7"/>
        <end position="26"/>
    </location>
</feature>
<evidence type="ECO:0000313" key="3">
    <source>
        <dbReference type="Proteomes" id="UP000186868"/>
    </source>
</evidence>
<name>A0A1U7HFD7_9CYAN</name>